<comment type="similarity">
    <text evidence="2 5">Belongs to the trans-sulfuration enzymes family.</text>
</comment>
<comment type="caution">
    <text evidence="6">The sequence shown here is derived from an EMBL/GenBank/DDBJ whole genome shotgun (WGS) entry which is preliminary data.</text>
</comment>
<keyword evidence="7" id="KW-1185">Reference proteome</keyword>
<accession>A0A264W1T3</accession>
<evidence type="ECO:0000256" key="1">
    <source>
        <dbReference type="ARBA" id="ARBA00001933"/>
    </source>
</evidence>
<dbReference type="GO" id="GO:0030170">
    <property type="term" value="F:pyridoxal phosphate binding"/>
    <property type="evidence" value="ECO:0007669"/>
    <property type="project" value="InterPro"/>
</dbReference>
<evidence type="ECO:0000313" key="6">
    <source>
        <dbReference type="EMBL" id="OZS77529.1"/>
    </source>
</evidence>
<sequence>MTYQLETQLAQAGNRSDAATGAVSLPIHLSTAYIHPGIGQSTGYDYSRTANPTRTALEQALATLEHGDHGFAFSSGMAAVHAVLQLFRTGDELIVSEDLYGGSYRLFHQLEERTGLRFRYVDTTELSAISDAVTDATKAIFIESPTNPLMKETDIQAVSEIAKKRDLLLIVDNTFYTPILQQPITLGADIVLHSATKYLGGHNDVLAGAVITKGEKLGEQLLVIQNSIGAVPSPLDCWLLVRSLKTLALRVEKQQENARLLVAFLTEHPAIDSVLYPGKGGMLSFRLKESEWVPAFLERLTLIAFAESLGGVESFITYPTTQTHADIPKAERERVGICSRLLRFSVGIEHSDDLKHELKTILDAWVGVPR</sequence>
<comment type="cofactor">
    <cofactor evidence="1 5">
        <name>pyridoxal 5'-phosphate</name>
        <dbReference type="ChEBI" id="CHEBI:597326"/>
    </cofactor>
</comment>
<dbReference type="GO" id="GO:0003962">
    <property type="term" value="F:cystathionine gamma-synthase activity"/>
    <property type="evidence" value="ECO:0007669"/>
    <property type="project" value="UniProtKB-EC"/>
</dbReference>
<dbReference type="InterPro" id="IPR015421">
    <property type="entry name" value="PyrdxlP-dep_Trfase_major"/>
</dbReference>
<dbReference type="PROSITE" id="PS00868">
    <property type="entry name" value="CYS_MET_METAB_PP"/>
    <property type="match status" value="1"/>
</dbReference>
<dbReference type="GO" id="GO:0005737">
    <property type="term" value="C:cytoplasm"/>
    <property type="evidence" value="ECO:0007669"/>
    <property type="project" value="TreeGrafter"/>
</dbReference>
<evidence type="ECO:0000256" key="4">
    <source>
        <dbReference type="PIRSR" id="PIRSR001434-2"/>
    </source>
</evidence>
<dbReference type="Gene3D" id="3.90.1150.10">
    <property type="entry name" value="Aspartate Aminotransferase, domain 1"/>
    <property type="match status" value="2"/>
</dbReference>
<dbReference type="Proteomes" id="UP000217065">
    <property type="component" value="Unassembled WGS sequence"/>
</dbReference>
<dbReference type="InterPro" id="IPR015424">
    <property type="entry name" value="PyrdxlP-dep_Trfase"/>
</dbReference>
<keyword evidence="6" id="KW-0808">Transferase</keyword>
<evidence type="ECO:0000256" key="2">
    <source>
        <dbReference type="ARBA" id="ARBA00009077"/>
    </source>
</evidence>
<organism evidence="6 7">
    <name type="scientific">Tetzosporium hominis</name>
    <dbReference type="NCBI Taxonomy" id="2020506"/>
    <lineage>
        <taxon>Bacteria</taxon>
        <taxon>Bacillati</taxon>
        <taxon>Bacillota</taxon>
        <taxon>Bacilli</taxon>
        <taxon>Bacillales</taxon>
        <taxon>Caryophanaceae</taxon>
        <taxon>Tetzosporium</taxon>
    </lineage>
</organism>
<protein>
    <submittedName>
        <fullName evidence="6">Cystathionine gamma-synthase</fullName>
        <ecNumber evidence="6">2.5.1.48</ecNumber>
    </submittedName>
</protein>
<dbReference type="GO" id="GO:0019346">
    <property type="term" value="P:transsulfuration"/>
    <property type="evidence" value="ECO:0007669"/>
    <property type="project" value="InterPro"/>
</dbReference>
<evidence type="ECO:0000256" key="5">
    <source>
        <dbReference type="RuleBase" id="RU362118"/>
    </source>
</evidence>
<dbReference type="FunFam" id="3.90.1150.10:FF:000070">
    <property type="entry name" value="Putative cystathionine gamma-synthase"/>
    <property type="match status" value="1"/>
</dbReference>
<proteinExistence type="inferred from homology"/>
<dbReference type="GO" id="GO:0016846">
    <property type="term" value="F:carbon-sulfur lyase activity"/>
    <property type="evidence" value="ECO:0007669"/>
    <property type="project" value="TreeGrafter"/>
</dbReference>
<feature type="modified residue" description="N6-(pyridoxal phosphate)lysine" evidence="4">
    <location>
        <position position="197"/>
    </location>
</feature>
<dbReference type="FunFam" id="3.40.640.10:FF:000009">
    <property type="entry name" value="Cystathionine gamma-synthase homolog"/>
    <property type="match status" value="1"/>
</dbReference>
<gene>
    <name evidence="6" type="ORF">CF394_09935</name>
</gene>
<dbReference type="InterPro" id="IPR054542">
    <property type="entry name" value="Cys_met_metab_PP"/>
</dbReference>
<keyword evidence="3 4" id="KW-0663">Pyridoxal phosphate</keyword>
<dbReference type="EMBL" id="NOKQ01000220">
    <property type="protein sequence ID" value="OZS77529.1"/>
    <property type="molecule type" value="Genomic_DNA"/>
</dbReference>
<dbReference type="AlphaFoldDB" id="A0A264W1T3"/>
<evidence type="ECO:0000256" key="3">
    <source>
        <dbReference type="ARBA" id="ARBA00022898"/>
    </source>
</evidence>
<dbReference type="PANTHER" id="PTHR11808">
    <property type="entry name" value="TRANS-SULFURATION ENZYME FAMILY MEMBER"/>
    <property type="match status" value="1"/>
</dbReference>
<dbReference type="OrthoDB" id="9780685at2"/>
<dbReference type="InterPro" id="IPR000277">
    <property type="entry name" value="Cys/Met-Metab_PyrdxlP-dep_enz"/>
</dbReference>
<dbReference type="NCBIfam" id="NF006095">
    <property type="entry name" value="PRK08247.1"/>
    <property type="match status" value="1"/>
</dbReference>
<dbReference type="SUPFAM" id="SSF53383">
    <property type="entry name" value="PLP-dependent transferases"/>
    <property type="match status" value="1"/>
</dbReference>
<dbReference type="Pfam" id="PF01053">
    <property type="entry name" value="Cys_Met_Meta_PP"/>
    <property type="match status" value="1"/>
</dbReference>
<dbReference type="PIRSF" id="PIRSF001434">
    <property type="entry name" value="CGS"/>
    <property type="match status" value="1"/>
</dbReference>
<dbReference type="PANTHER" id="PTHR11808:SF90">
    <property type="entry name" value="CYSTATHIONINE GAMMA-SYNTHASE"/>
    <property type="match status" value="1"/>
</dbReference>
<dbReference type="RefSeq" id="WP_094943372.1">
    <property type="nucleotide sequence ID" value="NZ_NOKQ01000220.1"/>
</dbReference>
<dbReference type="EC" id="2.5.1.48" evidence="6"/>
<evidence type="ECO:0000313" key="7">
    <source>
        <dbReference type="Proteomes" id="UP000217065"/>
    </source>
</evidence>
<name>A0A264W1T3_9BACL</name>
<dbReference type="Gene3D" id="3.40.640.10">
    <property type="entry name" value="Type I PLP-dependent aspartate aminotransferase-like (Major domain)"/>
    <property type="match status" value="1"/>
</dbReference>
<dbReference type="CDD" id="cd00614">
    <property type="entry name" value="CGS_like"/>
    <property type="match status" value="1"/>
</dbReference>
<dbReference type="InterPro" id="IPR015422">
    <property type="entry name" value="PyrdxlP-dep_Trfase_small"/>
</dbReference>
<reference evidence="6 7" key="1">
    <citation type="submission" date="2017-07" db="EMBL/GenBank/DDBJ databases">
        <title>Tetzosporium hominis gen.nov. sp.nov.</title>
        <authorList>
            <person name="Tetz G."/>
            <person name="Tetz V."/>
        </authorList>
    </citation>
    <scope>NUCLEOTIDE SEQUENCE [LARGE SCALE GENOMIC DNA]</scope>
    <source>
        <strain evidence="6 7">VT-49</strain>
    </source>
</reference>